<accession>A0A9Q1GRH8</accession>
<dbReference type="GO" id="GO:2000042">
    <property type="term" value="P:negative regulation of double-strand break repair via homologous recombination"/>
    <property type="evidence" value="ECO:0007669"/>
    <property type="project" value="TreeGrafter"/>
</dbReference>
<dbReference type="Pfam" id="PF16100">
    <property type="entry name" value="RMI2"/>
    <property type="match status" value="1"/>
</dbReference>
<dbReference type="InterPro" id="IPR012340">
    <property type="entry name" value="NA-bd_OB-fold"/>
</dbReference>
<gene>
    <name evidence="1" type="ORF">Cgig2_007830</name>
</gene>
<organism evidence="1 2">
    <name type="scientific">Carnegiea gigantea</name>
    <dbReference type="NCBI Taxonomy" id="171969"/>
    <lineage>
        <taxon>Eukaryota</taxon>
        <taxon>Viridiplantae</taxon>
        <taxon>Streptophyta</taxon>
        <taxon>Embryophyta</taxon>
        <taxon>Tracheophyta</taxon>
        <taxon>Spermatophyta</taxon>
        <taxon>Magnoliopsida</taxon>
        <taxon>eudicotyledons</taxon>
        <taxon>Gunneridae</taxon>
        <taxon>Pentapetalae</taxon>
        <taxon>Caryophyllales</taxon>
        <taxon>Cactineae</taxon>
        <taxon>Cactaceae</taxon>
        <taxon>Cactoideae</taxon>
        <taxon>Echinocereeae</taxon>
        <taxon>Carnegiea</taxon>
    </lineage>
</organism>
<evidence type="ECO:0000313" key="2">
    <source>
        <dbReference type="Proteomes" id="UP001153076"/>
    </source>
</evidence>
<evidence type="ECO:0000313" key="1">
    <source>
        <dbReference type="EMBL" id="KAJ8426307.1"/>
    </source>
</evidence>
<dbReference type="InterPro" id="IPR032245">
    <property type="entry name" value="RMI2"/>
</dbReference>
<evidence type="ECO:0008006" key="3">
    <source>
        <dbReference type="Google" id="ProtNLM"/>
    </source>
</evidence>
<dbReference type="PANTHER" id="PTHR33962:SF1">
    <property type="entry name" value="RECQ-MEDIATED GENOME INSTABILITY PROTEIN 2"/>
    <property type="match status" value="1"/>
</dbReference>
<dbReference type="GO" id="GO:0005829">
    <property type="term" value="C:cytosol"/>
    <property type="evidence" value="ECO:0007669"/>
    <property type="project" value="TreeGrafter"/>
</dbReference>
<dbReference type="OrthoDB" id="59690at2759"/>
<dbReference type="PANTHER" id="PTHR33962">
    <property type="entry name" value="RECQ-MEDIATED GENOME INSTABILITY PROTEIN 2 RMI2"/>
    <property type="match status" value="1"/>
</dbReference>
<comment type="caution">
    <text evidence="1">The sequence shown here is derived from an EMBL/GenBank/DDBJ whole genome shotgun (WGS) entry which is preliminary data.</text>
</comment>
<reference evidence="1" key="1">
    <citation type="submission" date="2022-04" db="EMBL/GenBank/DDBJ databases">
        <title>Carnegiea gigantea Genome sequencing and assembly v2.</title>
        <authorList>
            <person name="Copetti D."/>
            <person name="Sanderson M.J."/>
            <person name="Burquez A."/>
            <person name="Wojciechowski M.F."/>
        </authorList>
    </citation>
    <scope>NUCLEOTIDE SEQUENCE</scope>
    <source>
        <strain evidence="1">SGP5-SGP5p</strain>
        <tissue evidence="1">Aerial part</tissue>
    </source>
</reference>
<proteinExistence type="predicted"/>
<dbReference type="GO" id="GO:0033045">
    <property type="term" value="P:regulation of sister chromatid segregation"/>
    <property type="evidence" value="ECO:0007669"/>
    <property type="project" value="TreeGrafter"/>
</dbReference>
<dbReference type="FunFam" id="2.40.50.140:FF:000345">
    <property type="entry name" value="RecQ-mediated genome instability-like protein"/>
    <property type="match status" value="1"/>
</dbReference>
<dbReference type="Proteomes" id="UP001153076">
    <property type="component" value="Unassembled WGS sequence"/>
</dbReference>
<dbReference type="GO" id="GO:0043007">
    <property type="term" value="P:maintenance of rDNA"/>
    <property type="evidence" value="ECO:0007669"/>
    <property type="project" value="TreeGrafter"/>
</dbReference>
<dbReference type="GO" id="GO:0006281">
    <property type="term" value="P:DNA repair"/>
    <property type="evidence" value="ECO:0007669"/>
    <property type="project" value="TreeGrafter"/>
</dbReference>
<dbReference type="Gene3D" id="2.40.50.140">
    <property type="entry name" value="Nucleic acid-binding proteins"/>
    <property type="match status" value="1"/>
</dbReference>
<dbReference type="GO" id="GO:0016607">
    <property type="term" value="C:nuclear speck"/>
    <property type="evidence" value="ECO:0007669"/>
    <property type="project" value="TreeGrafter"/>
</dbReference>
<name>A0A9Q1GRH8_9CARY</name>
<keyword evidence="2" id="KW-1185">Reference proteome</keyword>
<protein>
    <recommendedName>
        <fullName evidence="3">RecQ-mediated genome instability protein 2</fullName>
    </recommendedName>
</protein>
<sequence length="218" mass="24956">MDYSLAALKLMCGQLKQAKQTPSPSSFTLGGILFQRAWLQGVLVSISDDRSCFILDDGSGVIELLIAADFLTQDHWQLGMYVMVVGAYFIRDDGTPMIKVHKIVDLSAHPDREAMWYLEVIEAYRIGVTVYRMFNLVDFLEEKLSKLRKPTRADRSQRVEKEEELRGDRPLLLHFNQPAQTVHAPGRNFNGHFDSRKPEFWSQKKVILNDEVVNGNKL</sequence>
<dbReference type="AlphaFoldDB" id="A0A9Q1GRH8"/>
<dbReference type="EMBL" id="JAKOGI010001314">
    <property type="protein sequence ID" value="KAJ8426307.1"/>
    <property type="molecule type" value="Genomic_DNA"/>
</dbReference>